<gene>
    <name evidence="1" type="ORF">KI387_036174</name>
</gene>
<reference evidence="1 2" key="1">
    <citation type="journal article" date="2021" name="Nat. Plants">
        <title>The Taxus genome provides insights into paclitaxel biosynthesis.</title>
        <authorList>
            <person name="Xiong X."/>
            <person name="Gou J."/>
            <person name="Liao Q."/>
            <person name="Li Y."/>
            <person name="Zhou Q."/>
            <person name="Bi G."/>
            <person name="Li C."/>
            <person name="Du R."/>
            <person name="Wang X."/>
            <person name="Sun T."/>
            <person name="Guo L."/>
            <person name="Liang H."/>
            <person name="Lu P."/>
            <person name="Wu Y."/>
            <person name="Zhang Z."/>
            <person name="Ro D.K."/>
            <person name="Shang Y."/>
            <person name="Huang S."/>
            <person name="Yan J."/>
        </authorList>
    </citation>
    <scope>NUCLEOTIDE SEQUENCE [LARGE SCALE GENOMIC DNA]</scope>
    <source>
        <strain evidence="1">Ta-2019</strain>
    </source>
</reference>
<evidence type="ECO:0000313" key="1">
    <source>
        <dbReference type="EMBL" id="KAH9308263.1"/>
    </source>
</evidence>
<feature type="non-terminal residue" evidence="1">
    <location>
        <position position="190"/>
    </location>
</feature>
<name>A0AA38FT08_TAXCH</name>
<proteinExistence type="predicted"/>
<dbReference type="EMBL" id="JAHRHJ020000007">
    <property type="protein sequence ID" value="KAH9308263.1"/>
    <property type="molecule type" value="Genomic_DNA"/>
</dbReference>
<dbReference type="AlphaFoldDB" id="A0AA38FT08"/>
<evidence type="ECO:0000313" key="2">
    <source>
        <dbReference type="Proteomes" id="UP000824469"/>
    </source>
</evidence>
<organism evidence="1 2">
    <name type="scientific">Taxus chinensis</name>
    <name type="common">Chinese yew</name>
    <name type="synonym">Taxus wallichiana var. chinensis</name>
    <dbReference type="NCBI Taxonomy" id="29808"/>
    <lineage>
        <taxon>Eukaryota</taxon>
        <taxon>Viridiplantae</taxon>
        <taxon>Streptophyta</taxon>
        <taxon>Embryophyta</taxon>
        <taxon>Tracheophyta</taxon>
        <taxon>Spermatophyta</taxon>
        <taxon>Pinopsida</taxon>
        <taxon>Pinidae</taxon>
        <taxon>Conifers II</taxon>
        <taxon>Cupressales</taxon>
        <taxon>Taxaceae</taxon>
        <taxon>Taxus</taxon>
    </lineage>
</organism>
<sequence>MEPSDESQSNIMEKEVEDMKIEPPFSNSLWLKAQPIRGIIYSIKEYSCCIMDNVMPSEDSTNNEEIQDDWFKASMNNILSNFELLINDEMDINPTSWTKDDELKMVMDNFPTYFDSSSDEEMLHEEMDTIKGPDSLPNLIMDDLMEESHFHFKAEENEQFEYKFFSLNEQSDHHSEEKTFHLSYEEEDSI</sequence>
<keyword evidence="2" id="KW-1185">Reference proteome</keyword>
<dbReference type="Proteomes" id="UP000824469">
    <property type="component" value="Unassembled WGS sequence"/>
</dbReference>
<protein>
    <submittedName>
        <fullName evidence="1">Uncharacterized protein</fullName>
    </submittedName>
</protein>
<accession>A0AA38FT08</accession>
<comment type="caution">
    <text evidence="1">The sequence shown here is derived from an EMBL/GenBank/DDBJ whole genome shotgun (WGS) entry which is preliminary data.</text>
</comment>